<dbReference type="InterPro" id="IPR001296">
    <property type="entry name" value="Glyco_trans_1"/>
</dbReference>
<organism evidence="2 3">
    <name type="scientific">Variovorax terrae</name>
    <dbReference type="NCBI Taxonomy" id="2923278"/>
    <lineage>
        <taxon>Bacteria</taxon>
        <taxon>Pseudomonadati</taxon>
        <taxon>Pseudomonadota</taxon>
        <taxon>Betaproteobacteria</taxon>
        <taxon>Burkholderiales</taxon>
        <taxon>Comamonadaceae</taxon>
        <taxon>Variovorax</taxon>
    </lineage>
</organism>
<feature type="domain" description="Glycosyl transferase family 1" evidence="1">
    <location>
        <begin position="218"/>
        <end position="306"/>
    </location>
</feature>
<gene>
    <name evidence="2" type="ORF">MMF98_10250</name>
</gene>
<accession>A0A9X1VUN3</accession>
<comment type="caution">
    <text evidence="2">The sequence shown here is derived from an EMBL/GenBank/DDBJ whole genome shotgun (WGS) entry which is preliminary data.</text>
</comment>
<dbReference type="AlphaFoldDB" id="A0A9X1VUN3"/>
<keyword evidence="2" id="KW-0328">Glycosyltransferase</keyword>
<dbReference type="Proteomes" id="UP001139447">
    <property type="component" value="Unassembled WGS sequence"/>
</dbReference>
<dbReference type="RefSeq" id="WP_243306174.1">
    <property type="nucleotide sequence ID" value="NZ_JALGBI010000001.1"/>
</dbReference>
<dbReference type="Pfam" id="PF00534">
    <property type="entry name" value="Glycos_transf_1"/>
    <property type="match status" value="1"/>
</dbReference>
<reference evidence="2" key="1">
    <citation type="submission" date="2022-03" db="EMBL/GenBank/DDBJ databases">
        <authorList>
            <person name="Woo C.Y."/>
        </authorList>
    </citation>
    <scope>NUCLEOTIDE SEQUENCE</scope>
    <source>
        <strain evidence="2">CYS-02</strain>
    </source>
</reference>
<dbReference type="PANTHER" id="PTHR45947:SF3">
    <property type="entry name" value="SULFOQUINOVOSYL TRANSFERASE SQD2"/>
    <property type="match status" value="1"/>
</dbReference>
<dbReference type="GO" id="GO:0016757">
    <property type="term" value="F:glycosyltransferase activity"/>
    <property type="evidence" value="ECO:0007669"/>
    <property type="project" value="UniProtKB-KW"/>
</dbReference>
<dbReference type="Gene3D" id="3.40.50.2000">
    <property type="entry name" value="Glycogen Phosphorylase B"/>
    <property type="match status" value="1"/>
</dbReference>
<name>A0A9X1VUN3_9BURK</name>
<keyword evidence="3" id="KW-1185">Reference proteome</keyword>
<sequence length="325" mass="35370">MSAPASPLHLVGRFNDPYTGAERRLLELARRVAARRAVRLWSDVFPHRWHAQQGVRPIQPFAQQFPKGGLLLLAGVHVQTGLWLRHVHPDRVVLLYNLPSPERLFSAIELLRESTGCEPEIVFASHSAQQAVGLPGIVEPSWLDLSAFLSIPLLRPDTRPFTIGRMSRDVIGKHHADDVALYRMLAARGVRVRIMGGRCLAGPLAGVAGIELLPTGAEEASAFYGSLDAVFYRTGAFAEAYGRVVIEAMAAGLPVVAGAEGGYVDALEHGRSGILVQTQEQAWNALMHLAAHPGLRQQMGEAARRRAVAVHGEDAAEGLLSFYLR</sequence>
<dbReference type="EC" id="2.4.-.-" evidence="2"/>
<dbReference type="InterPro" id="IPR050194">
    <property type="entry name" value="Glycosyltransferase_grp1"/>
</dbReference>
<evidence type="ECO:0000313" key="3">
    <source>
        <dbReference type="Proteomes" id="UP001139447"/>
    </source>
</evidence>
<proteinExistence type="predicted"/>
<dbReference type="EMBL" id="JALGBI010000001">
    <property type="protein sequence ID" value="MCJ0763588.1"/>
    <property type="molecule type" value="Genomic_DNA"/>
</dbReference>
<evidence type="ECO:0000313" key="2">
    <source>
        <dbReference type="EMBL" id="MCJ0763588.1"/>
    </source>
</evidence>
<evidence type="ECO:0000259" key="1">
    <source>
        <dbReference type="Pfam" id="PF00534"/>
    </source>
</evidence>
<dbReference type="SUPFAM" id="SSF53756">
    <property type="entry name" value="UDP-Glycosyltransferase/glycogen phosphorylase"/>
    <property type="match status" value="1"/>
</dbReference>
<protein>
    <submittedName>
        <fullName evidence="2">Glycosyltransferase</fullName>
        <ecNumber evidence="2">2.4.-.-</ecNumber>
    </submittedName>
</protein>
<dbReference type="PANTHER" id="PTHR45947">
    <property type="entry name" value="SULFOQUINOVOSYL TRANSFERASE SQD2"/>
    <property type="match status" value="1"/>
</dbReference>
<keyword evidence="2" id="KW-0808">Transferase</keyword>